<evidence type="ECO:0000256" key="10">
    <source>
        <dbReference type="PROSITE-ProRule" id="PRU00042"/>
    </source>
</evidence>
<feature type="compositionally biased region" description="Low complexity" evidence="11">
    <location>
        <begin position="1100"/>
        <end position="1135"/>
    </location>
</feature>
<feature type="compositionally biased region" description="Basic and acidic residues" evidence="11">
    <location>
        <begin position="767"/>
        <end position="778"/>
    </location>
</feature>
<name>A0A6J2U7D4_DROLE</name>
<dbReference type="Gene3D" id="3.30.160.60">
    <property type="entry name" value="Classic Zinc Finger"/>
    <property type="match status" value="7"/>
</dbReference>
<dbReference type="PANTHER" id="PTHR24379:SF121">
    <property type="entry name" value="C2H2-TYPE DOMAIN-CONTAINING PROTEIN"/>
    <property type="match status" value="1"/>
</dbReference>
<feature type="compositionally biased region" description="Low complexity" evidence="11">
    <location>
        <begin position="786"/>
        <end position="810"/>
    </location>
</feature>
<dbReference type="FunFam" id="3.30.160.60:FF:000150">
    <property type="entry name" value="Mds1 and evi1 complex locus protein"/>
    <property type="match status" value="1"/>
</dbReference>
<feature type="region of interest" description="Disordered" evidence="11">
    <location>
        <begin position="743"/>
        <end position="823"/>
    </location>
</feature>
<comment type="subcellular location">
    <subcellularLocation>
        <location evidence="1">Nucleus</location>
    </subcellularLocation>
</comment>
<dbReference type="GeneID" id="115631305"/>
<feature type="compositionally biased region" description="Basic and acidic residues" evidence="11">
    <location>
        <begin position="296"/>
        <end position="315"/>
    </location>
</feature>
<keyword evidence="7" id="KW-0238">DNA-binding</keyword>
<dbReference type="FunFam" id="3.30.160.60:FF:000126">
    <property type="entry name" value="Mds1 and evi1 complex locus protein"/>
    <property type="match status" value="1"/>
</dbReference>
<feature type="compositionally biased region" description="Polar residues" evidence="11">
    <location>
        <begin position="496"/>
        <end position="505"/>
    </location>
</feature>
<gene>
    <name evidence="14" type="primary">LOC115631305</name>
</gene>
<evidence type="ECO:0000313" key="13">
    <source>
        <dbReference type="Proteomes" id="UP000504634"/>
    </source>
</evidence>
<dbReference type="FunFam" id="3.30.160.60:FF:001912">
    <property type="entry name" value="Hamlet, isoform B"/>
    <property type="match status" value="1"/>
</dbReference>
<feature type="compositionally biased region" description="Low complexity" evidence="11">
    <location>
        <begin position="506"/>
        <end position="520"/>
    </location>
</feature>
<feature type="compositionally biased region" description="Polar residues" evidence="11">
    <location>
        <begin position="84"/>
        <end position="97"/>
    </location>
</feature>
<keyword evidence="5" id="KW-0862">Zinc</keyword>
<evidence type="ECO:0000313" key="14">
    <source>
        <dbReference type="RefSeq" id="XP_030383880.1"/>
    </source>
</evidence>
<dbReference type="GO" id="GO:0005634">
    <property type="term" value="C:nucleus"/>
    <property type="evidence" value="ECO:0007669"/>
    <property type="project" value="UniProtKB-SubCell"/>
</dbReference>
<dbReference type="InterPro" id="IPR001214">
    <property type="entry name" value="SET_dom"/>
</dbReference>
<dbReference type="GO" id="GO:0008170">
    <property type="term" value="F:N-methyltransferase activity"/>
    <property type="evidence" value="ECO:0007669"/>
    <property type="project" value="UniProtKB-ARBA"/>
</dbReference>
<feature type="domain" description="C2H2-type" evidence="12">
    <location>
        <begin position="971"/>
        <end position="999"/>
    </location>
</feature>
<dbReference type="FunFam" id="3.30.160.60:FF:000929">
    <property type="entry name" value="Uncharacterized protein, isoform B"/>
    <property type="match status" value="1"/>
</dbReference>
<feature type="domain" description="C2H2-type" evidence="12">
    <location>
        <begin position="415"/>
        <end position="442"/>
    </location>
</feature>
<dbReference type="InterPro" id="IPR036236">
    <property type="entry name" value="Znf_C2H2_sf"/>
</dbReference>
<feature type="domain" description="C2H2-type" evidence="12">
    <location>
        <begin position="472"/>
        <end position="506"/>
    </location>
</feature>
<dbReference type="PROSITE" id="PS50157">
    <property type="entry name" value="ZINC_FINGER_C2H2_2"/>
    <property type="match status" value="8"/>
</dbReference>
<protein>
    <submittedName>
        <fullName evidence="14">Transcription factor hamlet</fullName>
    </submittedName>
</protein>
<feature type="domain" description="C2H2-type" evidence="12">
    <location>
        <begin position="1000"/>
        <end position="1027"/>
    </location>
</feature>
<feature type="compositionally biased region" description="Low complexity" evidence="11">
    <location>
        <begin position="751"/>
        <end position="766"/>
    </location>
</feature>
<dbReference type="Proteomes" id="UP000504634">
    <property type="component" value="Unplaced"/>
</dbReference>
<organism evidence="13 14">
    <name type="scientific">Drosophila lebanonensis</name>
    <name type="common">Fruit fly</name>
    <name type="synonym">Scaptodrosophila lebanonensis</name>
    <dbReference type="NCBI Taxonomy" id="7225"/>
    <lineage>
        <taxon>Eukaryota</taxon>
        <taxon>Metazoa</taxon>
        <taxon>Ecdysozoa</taxon>
        <taxon>Arthropoda</taxon>
        <taxon>Hexapoda</taxon>
        <taxon>Insecta</taxon>
        <taxon>Pterygota</taxon>
        <taxon>Neoptera</taxon>
        <taxon>Endopterygota</taxon>
        <taxon>Diptera</taxon>
        <taxon>Brachycera</taxon>
        <taxon>Muscomorpha</taxon>
        <taxon>Ephydroidea</taxon>
        <taxon>Drosophilidae</taxon>
        <taxon>Scaptodrosophila</taxon>
    </lineage>
</organism>
<reference evidence="14" key="1">
    <citation type="submission" date="2025-08" db="UniProtKB">
        <authorList>
            <consortium name="RefSeq"/>
        </authorList>
    </citation>
    <scope>IDENTIFICATION</scope>
    <source>
        <strain evidence="14">11010-0011.00</strain>
        <tissue evidence="14">Whole body</tissue>
    </source>
</reference>
<sequence length="1142" mass="126122">MLCDRFVMSVPGGDDYAAASDLRHHHHHQPHQPHQHHQHQHQPQHQHQQHLPPHSHLLQHHPHLDLGSGTAPPFVPPPIHLTANARSMSPHNPSATGATAEDYERNLPGSAVASAQPMSSPSSSQPAPNQPITPQLPSTEHMAQFLKGHPTAERFLLDVACLRELLCDLDVRDMGVYAKGSLRRGTRFGPFRMNPCREPSDRHLAWEVVTGSSYNCWLEPVSQVATWLRKIRAANEDDGDEANIRGFIMGGWLWYETNRDINAGEEIIFDGRPKTPYTMNGTNAGAFAPAVSSLPSDDRSDRDNGSLYSGDDRRNNDLSDDENNFDLRCEHCDKVFPDLEILDSHLVDAHHLKQGQYPCDQCQLRFSQRILVIRHEGIDHNTKRKYSCENCSRVFCDPSNLQRHIRAHHVGARSHPCPECGKTFATSSGLKQHQHIHSSVKPFACEVCFKAYTQFSNLCRHKRMHADCRMQSICKKCGHSFSTTASLSKHKKFCESTGNFHSQPRQQQQQQQQQLQQLQQGRRVHPSAASGATNELQHPAAQAATNAMATPPFLAYPFPAFPPYSLPGIFPESALQAANFPLHNWLFPKPLDMAHLQHLNPPANSPFRSQLPFGAGLPPSMEAAAAAAAAASAADVDEKPKVELKRESKTEAKLLKSESQLNVSDDNSNSMTIDLKVETKKLKKEEGEATDASQEQQQAEDDRKSIDIVTTPPHEQELNSFYAAGMDAPDDKRQTTELPLDLSISRKRRSSASSHSQQLSISSPESQHMEREVAEVKLPKLPKLQSSGESSTSHQSYKGSSPTPTASPGLTPSPSPPSMGGELSCMSDSALNASAAAAAAAAFPGLHCPPFLLEGICRGFSPSSFPFLGQMGGRQDFKAATAMSSPSKVLNVHHLATSNNSRHLPFPPESSFHEALHAVGLRSSVLVAAQVSSAHVGKIKDRYTCKFCSKVFPRSANLTRHLRTHTGEQPYTCKYCDRAFSISSNLQRHVRNIHNKERPFRCSLCDRCFGQQTNLDRHLKKHEVDATGAFGYHDSPSSNEADNEEGMYDEMRTFMSQVCRPSLGRTDCDTEEYADSDDRLSVSTLQSATLDLTSIKEVANGNHNNNNNNNNNNSTSSNSNNNNNNNSSSRNSTTSELIAVST</sequence>
<dbReference type="PROSITE" id="PS00028">
    <property type="entry name" value="ZINC_FINGER_C2H2_1"/>
    <property type="match status" value="8"/>
</dbReference>
<feature type="region of interest" description="Disordered" evidence="11">
    <location>
        <begin position="496"/>
        <end position="543"/>
    </location>
</feature>
<dbReference type="FunFam" id="3.30.160.60:FF:000112">
    <property type="entry name" value="Mds1 and evi1 complex locus protein"/>
    <property type="match status" value="1"/>
</dbReference>
<dbReference type="PANTHER" id="PTHR24379">
    <property type="entry name" value="KRAB AND ZINC FINGER DOMAIN-CONTAINING"/>
    <property type="match status" value="1"/>
</dbReference>
<feature type="region of interest" description="Disordered" evidence="11">
    <location>
        <begin position="684"/>
        <end position="706"/>
    </location>
</feature>
<dbReference type="Pfam" id="PF00096">
    <property type="entry name" value="zf-C2H2"/>
    <property type="match status" value="6"/>
</dbReference>
<dbReference type="Pfam" id="PF21549">
    <property type="entry name" value="PRDM2_PR"/>
    <property type="match status" value="1"/>
</dbReference>
<feature type="compositionally biased region" description="Basic residues" evidence="11">
    <location>
        <begin position="23"/>
        <end position="48"/>
    </location>
</feature>
<proteinExistence type="predicted"/>
<dbReference type="GO" id="GO:0008757">
    <property type="term" value="F:S-adenosylmethionine-dependent methyltransferase activity"/>
    <property type="evidence" value="ECO:0007669"/>
    <property type="project" value="UniProtKB-ARBA"/>
</dbReference>
<feature type="domain" description="C2H2-type" evidence="12">
    <location>
        <begin position="357"/>
        <end position="385"/>
    </location>
</feature>
<feature type="compositionally biased region" description="Low complexity" evidence="11">
    <location>
        <begin position="110"/>
        <end position="127"/>
    </location>
</feature>
<dbReference type="InterPro" id="IPR046341">
    <property type="entry name" value="SET_dom_sf"/>
</dbReference>
<keyword evidence="6" id="KW-0805">Transcription regulation</keyword>
<feature type="domain" description="C2H2-type" evidence="12">
    <location>
        <begin position="943"/>
        <end position="970"/>
    </location>
</feature>
<accession>A0A6J2U7D4</accession>
<dbReference type="OrthoDB" id="9368434at2759"/>
<dbReference type="AlphaFoldDB" id="A0A6J2U7D4"/>
<dbReference type="GO" id="GO:0006355">
    <property type="term" value="P:regulation of DNA-templated transcription"/>
    <property type="evidence" value="ECO:0007669"/>
    <property type="project" value="UniProtKB-ARBA"/>
</dbReference>
<evidence type="ECO:0000256" key="2">
    <source>
        <dbReference type="ARBA" id="ARBA00022723"/>
    </source>
</evidence>
<feature type="region of interest" description="Disordered" evidence="11">
    <location>
        <begin position="22"/>
        <end position="136"/>
    </location>
</feature>
<dbReference type="GO" id="GO:0008276">
    <property type="term" value="F:protein methyltransferase activity"/>
    <property type="evidence" value="ECO:0007669"/>
    <property type="project" value="UniProtKB-ARBA"/>
</dbReference>
<evidence type="ECO:0000256" key="5">
    <source>
        <dbReference type="ARBA" id="ARBA00022833"/>
    </source>
</evidence>
<keyword evidence="3" id="KW-0677">Repeat</keyword>
<dbReference type="GO" id="GO:0003677">
    <property type="term" value="F:DNA binding"/>
    <property type="evidence" value="ECO:0007669"/>
    <property type="project" value="UniProtKB-KW"/>
</dbReference>
<evidence type="ECO:0000256" key="9">
    <source>
        <dbReference type="ARBA" id="ARBA00023242"/>
    </source>
</evidence>
<evidence type="ECO:0000256" key="4">
    <source>
        <dbReference type="ARBA" id="ARBA00022771"/>
    </source>
</evidence>
<keyword evidence="2" id="KW-0479">Metal-binding</keyword>
<feature type="region of interest" description="Disordered" evidence="11">
    <location>
        <begin position="1099"/>
        <end position="1142"/>
    </location>
</feature>
<dbReference type="RefSeq" id="XP_030383880.1">
    <property type="nucleotide sequence ID" value="XM_030528020.1"/>
</dbReference>
<keyword evidence="9" id="KW-0539">Nucleus</keyword>
<dbReference type="Gene3D" id="2.170.270.10">
    <property type="entry name" value="SET domain"/>
    <property type="match status" value="1"/>
</dbReference>
<keyword evidence="13" id="KW-1185">Reference proteome</keyword>
<evidence type="ECO:0000256" key="8">
    <source>
        <dbReference type="ARBA" id="ARBA00023163"/>
    </source>
</evidence>
<keyword evidence="4 10" id="KW-0863">Zinc-finger</keyword>
<evidence type="ECO:0000256" key="7">
    <source>
        <dbReference type="ARBA" id="ARBA00023125"/>
    </source>
</evidence>
<dbReference type="GO" id="GO:0008270">
    <property type="term" value="F:zinc ion binding"/>
    <property type="evidence" value="ECO:0007669"/>
    <property type="project" value="UniProtKB-KW"/>
</dbReference>
<dbReference type="SMART" id="SM00355">
    <property type="entry name" value="ZnF_C2H2"/>
    <property type="match status" value="9"/>
</dbReference>
<dbReference type="FunFam" id="3.30.160.60:FF:000159">
    <property type="entry name" value="Mds1 and evi1 complex locus protein"/>
    <property type="match status" value="1"/>
</dbReference>
<evidence type="ECO:0000256" key="11">
    <source>
        <dbReference type="SAM" id="MobiDB-lite"/>
    </source>
</evidence>
<feature type="domain" description="C2H2-type" evidence="12">
    <location>
        <begin position="386"/>
        <end position="414"/>
    </location>
</feature>
<evidence type="ECO:0000259" key="12">
    <source>
        <dbReference type="PROSITE" id="PS50157"/>
    </source>
</evidence>
<feature type="domain" description="C2H2-type" evidence="12">
    <location>
        <begin position="443"/>
        <end position="470"/>
    </location>
</feature>
<evidence type="ECO:0000256" key="1">
    <source>
        <dbReference type="ARBA" id="ARBA00004123"/>
    </source>
</evidence>
<dbReference type="SUPFAM" id="SSF57667">
    <property type="entry name" value="beta-beta-alpha zinc fingers"/>
    <property type="match status" value="5"/>
</dbReference>
<feature type="region of interest" description="Disordered" evidence="11">
    <location>
        <begin position="288"/>
        <end position="315"/>
    </location>
</feature>
<dbReference type="InterPro" id="IPR013087">
    <property type="entry name" value="Znf_C2H2_type"/>
</dbReference>
<evidence type="ECO:0000256" key="3">
    <source>
        <dbReference type="ARBA" id="ARBA00022737"/>
    </source>
</evidence>
<evidence type="ECO:0000256" key="6">
    <source>
        <dbReference type="ARBA" id="ARBA00023015"/>
    </source>
</evidence>
<keyword evidence="8" id="KW-0804">Transcription</keyword>